<organism evidence="1 2">
    <name type="scientific">Nibea albiflora</name>
    <name type="common">Yellow drum</name>
    <name type="synonym">Corvina albiflora</name>
    <dbReference type="NCBI Taxonomy" id="240163"/>
    <lineage>
        <taxon>Eukaryota</taxon>
        <taxon>Metazoa</taxon>
        <taxon>Chordata</taxon>
        <taxon>Craniata</taxon>
        <taxon>Vertebrata</taxon>
        <taxon>Euteleostomi</taxon>
        <taxon>Actinopterygii</taxon>
        <taxon>Neopterygii</taxon>
        <taxon>Teleostei</taxon>
        <taxon>Neoteleostei</taxon>
        <taxon>Acanthomorphata</taxon>
        <taxon>Eupercaria</taxon>
        <taxon>Sciaenidae</taxon>
        <taxon>Nibea</taxon>
    </lineage>
</organism>
<dbReference type="Proteomes" id="UP000805704">
    <property type="component" value="Chromosome 17"/>
</dbReference>
<gene>
    <name evidence="1" type="ORF">GBF38_017994</name>
</gene>
<keyword evidence="2" id="KW-1185">Reference proteome</keyword>
<proteinExistence type="predicted"/>
<accession>A0ACB7F659</accession>
<protein>
    <submittedName>
        <fullName evidence="1">Uncharacterized protein</fullName>
    </submittedName>
</protein>
<feature type="non-terminal residue" evidence="1">
    <location>
        <position position="349"/>
    </location>
</feature>
<sequence length="349" mass="39730">MFSTDLDDAELFPKHVYAGRRFAEVASGSPKAAEEVEDVWLPGSKRLMCACCGKSLAKGASRSKVHSSKMYRDEAGDSEDDSRYGRGCEQPVRVVVRKHSAPRRPHSVPLRHSAKPWHKRGQYKDPSDPVNQEEAHDLCKPDPEDGDIGEMTSSELQCRTCQDRLCKEDVTVSDQGRLYDERRTKMLTSPETVLNYMDAATSTMQHSYGLGPRGPNPPHGAQQAQGLHQPTTGPSGGPRPEEQQHQHHKPFFYIQPSQPYMPMQSLQWPVPVPMPVSYNPYYGYPGLGYGMPVMPNYQPNPYMEPPGFVVPHTHLHLMDYRRMLNPQYYQTMAYHSRRFRYQQNGQPRE</sequence>
<name>A0ACB7F659_NIBAL</name>
<comment type="caution">
    <text evidence="1">The sequence shown here is derived from an EMBL/GenBank/DDBJ whole genome shotgun (WGS) entry which is preliminary data.</text>
</comment>
<evidence type="ECO:0000313" key="2">
    <source>
        <dbReference type="Proteomes" id="UP000805704"/>
    </source>
</evidence>
<dbReference type="EMBL" id="CM024805">
    <property type="protein sequence ID" value="KAG8009631.1"/>
    <property type="molecule type" value="Genomic_DNA"/>
</dbReference>
<reference evidence="1" key="1">
    <citation type="submission" date="2020-04" db="EMBL/GenBank/DDBJ databases">
        <title>A chromosome-scale assembly and high-density genetic map of the yellow drum (Nibea albiflora) genome.</title>
        <authorList>
            <person name="Xu D."/>
            <person name="Zhang W."/>
            <person name="Chen R."/>
            <person name="Tan P."/>
            <person name="Wang L."/>
            <person name="Song H."/>
            <person name="Tian L."/>
            <person name="Zhu Q."/>
            <person name="Wang B."/>
        </authorList>
    </citation>
    <scope>NUCLEOTIDE SEQUENCE</scope>
    <source>
        <strain evidence="1">ZJHYS-2018</strain>
    </source>
</reference>
<evidence type="ECO:0000313" key="1">
    <source>
        <dbReference type="EMBL" id="KAG8009631.1"/>
    </source>
</evidence>